<evidence type="ECO:0000313" key="2">
    <source>
        <dbReference type="Proteomes" id="UP001324993"/>
    </source>
</evidence>
<gene>
    <name evidence="1" type="ORF">SH580_18410</name>
</gene>
<accession>A0ABZ0RGY6</accession>
<dbReference type="EMBL" id="CP138858">
    <property type="protein sequence ID" value="WPJ95396.1"/>
    <property type="molecule type" value="Genomic_DNA"/>
</dbReference>
<evidence type="ECO:0000313" key="1">
    <source>
        <dbReference type="EMBL" id="WPJ95396.1"/>
    </source>
</evidence>
<dbReference type="RefSeq" id="WP_319832285.1">
    <property type="nucleotide sequence ID" value="NZ_CP138858.1"/>
</dbReference>
<name>A0ABZ0RGY6_9BACT</name>
<reference evidence="1 2" key="1">
    <citation type="submission" date="2023-11" db="EMBL/GenBank/DDBJ databases">
        <title>Coraliomargarita sp. nov., isolated from marine algae.</title>
        <authorList>
            <person name="Lee J.K."/>
            <person name="Baek J.H."/>
            <person name="Kim J.M."/>
            <person name="Choi D.G."/>
            <person name="Jeon C.O."/>
        </authorList>
    </citation>
    <scope>NUCLEOTIDE SEQUENCE [LARGE SCALE GENOMIC DNA]</scope>
    <source>
        <strain evidence="1 2">J2-16</strain>
    </source>
</reference>
<dbReference type="Proteomes" id="UP001324993">
    <property type="component" value="Chromosome"/>
</dbReference>
<evidence type="ECO:0008006" key="3">
    <source>
        <dbReference type="Google" id="ProtNLM"/>
    </source>
</evidence>
<sequence length="195" mass="22522">MLLAHNNPDHKQHRYYDEKISGCEIDLKVDKSAHVFQGCEIKDCVILLNCNNAVAQSVLSSNKWINCHFRPKKEMSLPTIEADFVECRFSGKWSLRFDGTVDACDFTEANLIFAAFYKTDRIQENRIKGESTFVIEDLKTNYKKIKEKLSGKTRFGIHIRPEMSMIVFDIEKQKDSNVLRELLSEFDSNTQKGMA</sequence>
<proteinExistence type="predicted"/>
<organism evidence="1 2">
    <name type="scientific">Coraliomargarita algicola</name>
    <dbReference type="NCBI Taxonomy" id="3092156"/>
    <lineage>
        <taxon>Bacteria</taxon>
        <taxon>Pseudomonadati</taxon>
        <taxon>Verrucomicrobiota</taxon>
        <taxon>Opitutia</taxon>
        <taxon>Puniceicoccales</taxon>
        <taxon>Coraliomargaritaceae</taxon>
        <taxon>Coraliomargarita</taxon>
    </lineage>
</organism>
<protein>
    <recommendedName>
        <fullName evidence="3">Pentapeptide repeat-containing protein</fullName>
    </recommendedName>
</protein>
<keyword evidence="2" id="KW-1185">Reference proteome</keyword>